<evidence type="ECO:0000256" key="6">
    <source>
        <dbReference type="ARBA" id="ARBA00040529"/>
    </source>
</evidence>
<dbReference type="InterPro" id="IPR016039">
    <property type="entry name" value="Thiolase-like"/>
</dbReference>
<feature type="active site" description="Proton acceptor" evidence="7">
    <location>
        <position position="394"/>
    </location>
</feature>
<dbReference type="NCBIfam" id="TIGR01930">
    <property type="entry name" value="AcCoA-C-Actrans"/>
    <property type="match status" value="1"/>
</dbReference>
<gene>
    <name evidence="11" type="ORF">NSK11_contig00024-0009</name>
</gene>
<proteinExistence type="inferred from homology"/>
<dbReference type="Proteomes" id="UP000037179">
    <property type="component" value="Unassembled WGS sequence"/>
</dbReference>
<dbReference type="InterPro" id="IPR020617">
    <property type="entry name" value="Thiolase_C"/>
</dbReference>
<dbReference type="EC" id="2.3.1.9" evidence="2"/>
<dbReference type="PROSITE" id="PS00737">
    <property type="entry name" value="THIOLASE_2"/>
    <property type="match status" value="1"/>
</dbReference>
<dbReference type="InterPro" id="IPR020615">
    <property type="entry name" value="Thiolase_acyl_enz_int_AS"/>
</dbReference>
<evidence type="ECO:0000313" key="12">
    <source>
        <dbReference type="Proteomes" id="UP000037179"/>
    </source>
</evidence>
<reference evidence="11 12" key="2">
    <citation type="journal article" date="2016" name="Genome Announc.">
        <title>Draft Genome Sequence of Erythromycin- and Oxytetracycline-Sensitive Nocardia seriolae Strain U-1 (NBRC 110359).</title>
        <authorList>
            <person name="Imajoh M."/>
            <person name="Sukeda M."/>
            <person name="Shimizu M."/>
            <person name="Yamane J."/>
            <person name="Ohnishi K."/>
            <person name="Oshima S."/>
        </authorList>
    </citation>
    <scope>NUCLEOTIDE SEQUENCE [LARGE SCALE GENOMIC DNA]</scope>
    <source>
        <strain evidence="11 12">U-1</strain>
    </source>
</reference>
<dbReference type="EMBL" id="BBYQ01000024">
    <property type="protein sequence ID" value="GAP27844.1"/>
    <property type="molecule type" value="Genomic_DNA"/>
</dbReference>
<dbReference type="CDD" id="cd00751">
    <property type="entry name" value="thiolase"/>
    <property type="match status" value="1"/>
</dbReference>
<keyword evidence="4 8" id="KW-0012">Acyltransferase</keyword>
<evidence type="ECO:0000259" key="10">
    <source>
        <dbReference type="Pfam" id="PF02803"/>
    </source>
</evidence>
<evidence type="ECO:0000256" key="5">
    <source>
        <dbReference type="ARBA" id="ARBA00030755"/>
    </source>
</evidence>
<dbReference type="InterPro" id="IPR002155">
    <property type="entry name" value="Thiolase"/>
</dbReference>
<dbReference type="PANTHER" id="PTHR18919">
    <property type="entry name" value="ACETYL-COA C-ACYLTRANSFERASE"/>
    <property type="match status" value="1"/>
</dbReference>
<comment type="caution">
    <text evidence="11">The sequence shown here is derived from an EMBL/GenBank/DDBJ whole genome shotgun (WGS) entry which is preliminary data.</text>
</comment>
<dbReference type="PROSITE" id="PS00098">
    <property type="entry name" value="THIOLASE_1"/>
    <property type="match status" value="1"/>
</dbReference>
<evidence type="ECO:0000256" key="4">
    <source>
        <dbReference type="ARBA" id="ARBA00023315"/>
    </source>
</evidence>
<dbReference type="Gene3D" id="3.40.47.10">
    <property type="match status" value="2"/>
</dbReference>
<feature type="domain" description="Thiolase N-terminal" evidence="9">
    <location>
        <begin position="20"/>
        <end position="277"/>
    </location>
</feature>
<dbReference type="GO" id="GO:0003985">
    <property type="term" value="F:acetyl-CoA C-acetyltransferase activity"/>
    <property type="evidence" value="ECO:0007669"/>
    <property type="project" value="UniProtKB-EC"/>
</dbReference>
<keyword evidence="3 8" id="KW-0808">Transferase</keyword>
<reference evidence="12" key="1">
    <citation type="submission" date="2015-07" db="EMBL/GenBank/DDBJ databases">
        <title>Nocardia seriolae U-1 whole genome shotgun sequence.</title>
        <authorList>
            <person name="Imajoh M."/>
            <person name="Fukumoto Y."/>
            <person name="Sukeda M."/>
            <person name="Yamane J."/>
            <person name="Yamasaki K."/>
            <person name="Shimizu M."/>
            <person name="Ohnishi K."/>
            <person name="Oshima S."/>
        </authorList>
    </citation>
    <scope>NUCLEOTIDE SEQUENCE [LARGE SCALE GENOMIC DNA]</scope>
    <source>
        <strain evidence="12">U-1</strain>
    </source>
</reference>
<name>A0ABC9YR10_9NOCA</name>
<dbReference type="AlphaFoldDB" id="A0ABC9YR10"/>
<dbReference type="PROSITE" id="PS00099">
    <property type="entry name" value="THIOLASE_3"/>
    <property type="match status" value="1"/>
</dbReference>
<organism evidence="11 12">
    <name type="scientific">Nocardia seriolae</name>
    <dbReference type="NCBI Taxonomy" id="37332"/>
    <lineage>
        <taxon>Bacteria</taxon>
        <taxon>Bacillati</taxon>
        <taxon>Actinomycetota</taxon>
        <taxon>Actinomycetes</taxon>
        <taxon>Mycobacteriales</taxon>
        <taxon>Nocardiaceae</taxon>
        <taxon>Nocardia</taxon>
    </lineage>
</organism>
<accession>A0ABC9YR10</accession>
<dbReference type="Pfam" id="PF02803">
    <property type="entry name" value="Thiolase_C"/>
    <property type="match status" value="1"/>
</dbReference>
<dbReference type="InterPro" id="IPR020616">
    <property type="entry name" value="Thiolase_N"/>
</dbReference>
<dbReference type="FunFam" id="3.40.47.10:FF:000010">
    <property type="entry name" value="Acetyl-CoA acetyltransferase (Thiolase)"/>
    <property type="match status" value="1"/>
</dbReference>
<evidence type="ECO:0000313" key="11">
    <source>
        <dbReference type="EMBL" id="GAP27844.1"/>
    </source>
</evidence>
<feature type="active site" description="Acyl-thioester intermediate" evidence="7">
    <location>
        <position position="103"/>
    </location>
</feature>
<protein>
    <recommendedName>
        <fullName evidence="6">Probable acetyl-CoA acetyltransferase</fullName>
        <ecNumber evidence="2">2.3.1.9</ecNumber>
    </recommendedName>
    <alternativeName>
        <fullName evidence="5">Acetoacetyl-CoA thiolase</fullName>
    </alternativeName>
</protein>
<dbReference type="PANTHER" id="PTHR18919:SF107">
    <property type="entry name" value="ACETYL-COA ACETYLTRANSFERASE, CYTOSOLIC"/>
    <property type="match status" value="1"/>
</dbReference>
<dbReference type="InterPro" id="IPR020613">
    <property type="entry name" value="Thiolase_CS"/>
</dbReference>
<evidence type="ECO:0000256" key="3">
    <source>
        <dbReference type="ARBA" id="ARBA00022679"/>
    </source>
</evidence>
<dbReference type="InterPro" id="IPR020610">
    <property type="entry name" value="Thiolase_AS"/>
</dbReference>
<dbReference type="PIRSF" id="PIRSF000429">
    <property type="entry name" value="Ac-CoA_Ac_transf"/>
    <property type="match status" value="1"/>
</dbReference>
<dbReference type="SUPFAM" id="SSF53901">
    <property type="entry name" value="Thiolase-like"/>
    <property type="match status" value="2"/>
</dbReference>
<feature type="active site" description="Proton acceptor" evidence="7">
    <location>
        <position position="364"/>
    </location>
</feature>
<feature type="domain" description="Thiolase C-terminal" evidence="10">
    <location>
        <begin position="286"/>
        <end position="406"/>
    </location>
</feature>
<comment type="similarity">
    <text evidence="1 8">Belongs to the thiolase-like superfamily. Thiolase family.</text>
</comment>
<evidence type="ECO:0000256" key="8">
    <source>
        <dbReference type="RuleBase" id="RU003557"/>
    </source>
</evidence>
<evidence type="ECO:0000256" key="1">
    <source>
        <dbReference type="ARBA" id="ARBA00010982"/>
    </source>
</evidence>
<sequence length="408" mass="41754">MAARHPYDVSEALIVSTTSVIVSGARTPVGRLLGSLKGFSGSDLGGIAIKAALEKGGVAPEQVDYVIMGQVLTAGAGQIPARQAAAAAGIPMDVPALTINKVCLSGINAIALADQLIRAGEYEIVVAGGQESMTNAPHLLEKSREGYKYGDVNLRDSMAFDGLYDIFTDQAMGALTEQRNDTDKISREEQDAFAAASHQKAAAAWKNGVFTDEVAPVAIPQRKGDPIQFAEDEGIRADTTAESLGKLRPAFRKDGSITAGSASQISDGAAAVVVMSKAKAEELGLSWIAEIGAAGVVAGPDSSLQEPPANAIAKACAKEGISPAELDLVEINEAFAAVGIASTRKLGIDPEKVNVNGGAISIGHPLGMSGARIVLHLALELKRRGGGIGAAALCGGGGQGDALIVRVK</sequence>
<evidence type="ECO:0000259" key="9">
    <source>
        <dbReference type="Pfam" id="PF00108"/>
    </source>
</evidence>
<keyword evidence="12" id="KW-1185">Reference proteome</keyword>
<evidence type="ECO:0000256" key="2">
    <source>
        <dbReference type="ARBA" id="ARBA00012705"/>
    </source>
</evidence>
<evidence type="ECO:0000256" key="7">
    <source>
        <dbReference type="PIRSR" id="PIRSR000429-1"/>
    </source>
</evidence>
<dbReference type="Pfam" id="PF00108">
    <property type="entry name" value="Thiolase_N"/>
    <property type="match status" value="1"/>
</dbReference>